<dbReference type="HAMAP" id="MF_00223">
    <property type="entry name" value="FolE"/>
    <property type="match status" value="1"/>
</dbReference>
<evidence type="ECO:0000256" key="6">
    <source>
        <dbReference type="ARBA" id="ARBA00022801"/>
    </source>
</evidence>
<dbReference type="GO" id="GO:0005525">
    <property type="term" value="F:GTP binding"/>
    <property type="evidence" value="ECO:0007669"/>
    <property type="project" value="UniProtKB-KW"/>
</dbReference>
<keyword evidence="5" id="KW-0547">Nucleotide-binding</keyword>
<protein>
    <recommendedName>
        <fullName evidence="4">GTP cyclohydrolase 1</fullName>
        <ecNumber evidence="3">3.5.4.16</ecNumber>
    </recommendedName>
    <alternativeName>
        <fullName evidence="9">GTP cyclohydrolase I</fullName>
    </alternativeName>
</protein>
<evidence type="ECO:0000259" key="11">
    <source>
        <dbReference type="Pfam" id="PF01227"/>
    </source>
</evidence>
<dbReference type="FunFam" id="1.10.286.10:FF:000003">
    <property type="entry name" value="GTP cyclohydrolase 1"/>
    <property type="match status" value="1"/>
</dbReference>
<dbReference type="Gene3D" id="3.30.1130.10">
    <property type="match status" value="1"/>
</dbReference>
<dbReference type="GO" id="GO:0005737">
    <property type="term" value="C:cytoplasm"/>
    <property type="evidence" value="ECO:0007669"/>
    <property type="project" value="TreeGrafter"/>
</dbReference>
<sequence length="282" mass="31137">MSYHHEASEPDHLDYDSIAEEENCSPLKSPTRSIITDTNAHNYRGRSGISTPARIALGASASRLAAPSPVVDPNGLGWPAKSTLSRLHESPAEKAERVAKLAGAVRTLLECIGEDPDREGLQRTPDRYAKALLWMTKGYEERLSDVINNAVFAEDHDELVIVRDIDVFSLCEHHLVPFTGKISIGYIPNSLVLGLSKLARIAETFSRRLQVQERLTRQVALAVEEAIKPRGVAVVMEATVDCASPKAIYAWLCEECKNQAQQLSRRPCLAASAPKRRLEKSF</sequence>
<dbReference type="NCBIfam" id="NF006825">
    <property type="entry name" value="PRK09347.1-2"/>
    <property type="match status" value="1"/>
</dbReference>
<accession>A0A5N5QQX7</accession>
<dbReference type="UniPathway" id="UPA00848">
    <property type="reaction ID" value="UER00151"/>
</dbReference>
<dbReference type="GO" id="GO:0003934">
    <property type="term" value="F:GTP cyclohydrolase I activity"/>
    <property type="evidence" value="ECO:0007669"/>
    <property type="project" value="UniProtKB-EC"/>
</dbReference>
<dbReference type="OrthoDB" id="4966at2759"/>
<dbReference type="GO" id="GO:0046656">
    <property type="term" value="P:folic acid biosynthetic process"/>
    <property type="evidence" value="ECO:0007669"/>
    <property type="project" value="UniProtKB-KW"/>
</dbReference>
<evidence type="ECO:0000256" key="1">
    <source>
        <dbReference type="ARBA" id="ARBA00005080"/>
    </source>
</evidence>
<dbReference type="AlphaFoldDB" id="A0A5N5QQX7"/>
<gene>
    <name evidence="12" type="ORF">CTheo_2518</name>
</gene>
<comment type="pathway">
    <text evidence="1">Cofactor biosynthesis; 7,8-dihydroneopterin triphosphate biosynthesis; 7,8-dihydroneopterin triphosphate from GTP: step 1/1.</text>
</comment>
<dbReference type="InterPro" id="IPR018234">
    <property type="entry name" value="GTP_CycHdrlase_I_CS"/>
</dbReference>
<dbReference type="FunFam" id="3.30.1130.10:FF:000012">
    <property type="entry name" value="GTP cyclohydrolase 1"/>
    <property type="match status" value="1"/>
</dbReference>
<proteinExistence type="inferred from homology"/>
<keyword evidence="6 12" id="KW-0378">Hydrolase</keyword>
<dbReference type="Proteomes" id="UP000383932">
    <property type="component" value="Unassembled WGS sequence"/>
</dbReference>
<evidence type="ECO:0000256" key="8">
    <source>
        <dbReference type="ARBA" id="ARBA00023134"/>
    </source>
</evidence>
<keyword evidence="8" id="KW-0342">GTP-binding</keyword>
<reference evidence="12 13" key="1">
    <citation type="journal article" date="2019" name="Fungal Biol. Biotechnol.">
        <title>Draft genome sequence of fastidious pathogen Ceratobasidium theobromae, which causes vascular-streak dieback in Theobroma cacao.</title>
        <authorList>
            <person name="Ali S.S."/>
            <person name="Asman A."/>
            <person name="Shao J."/>
            <person name="Firmansyah A.P."/>
            <person name="Susilo A.W."/>
            <person name="Rosmana A."/>
            <person name="McMahon P."/>
            <person name="Junaid M."/>
            <person name="Guest D."/>
            <person name="Kheng T.Y."/>
            <person name="Meinhardt L.W."/>
            <person name="Bailey B.A."/>
        </authorList>
    </citation>
    <scope>NUCLEOTIDE SEQUENCE [LARGE SCALE GENOMIC DNA]</scope>
    <source>
        <strain evidence="12 13">CT2</strain>
    </source>
</reference>
<dbReference type="InterPro" id="IPR043133">
    <property type="entry name" value="GTP-CH-I_C/QueF"/>
</dbReference>
<dbReference type="NCBIfam" id="TIGR00063">
    <property type="entry name" value="folE"/>
    <property type="match status" value="1"/>
</dbReference>
<evidence type="ECO:0000256" key="4">
    <source>
        <dbReference type="ARBA" id="ARBA00017272"/>
    </source>
</evidence>
<dbReference type="PROSITE" id="PS00860">
    <property type="entry name" value="GTP_CYCLOHYDROL_1_2"/>
    <property type="match status" value="1"/>
</dbReference>
<dbReference type="InterPro" id="IPR043134">
    <property type="entry name" value="GTP-CH-I_N"/>
</dbReference>
<dbReference type="EMBL" id="SSOP01000026">
    <property type="protein sequence ID" value="KAB5594049.1"/>
    <property type="molecule type" value="Genomic_DNA"/>
</dbReference>
<dbReference type="GO" id="GO:0006729">
    <property type="term" value="P:tetrahydrobiopterin biosynthetic process"/>
    <property type="evidence" value="ECO:0007669"/>
    <property type="project" value="TreeGrafter"/>
</dbReference>
<dbReference type="PANTHER" id="PTHR11109:SF7">
    <property type="entry name" value="GTP CYCLOHYDROLASE 1"/>
    <property type="match status" value="1"/>
</dbReference>
<evidence type="ECO:0000256" key="10">
    <source>
        <dbReference type="ARBA" id="ARBA00055676"/>
    </source>
</evidence>
<evidence type="ECO:0000313" key="13">
    <source>
        <dbReference type="Proteomes" id="UP000383932"/>
    </source>
</evidence>
<name>A0A5N5QQX7_9AGAM</name>
<comment type="similarity">
    <text evidence="2">Belongs to the GTP cyclohydrolase I family.</text>
</comment>
<dbReference type="InterPro" id="IPR020602">
    <property type="entry name" value="GTP_CycHdrlase_I_dom"/>
</dbReference>
<keyword evidence="13" id="KW-1185">Reference proteome</keyword>
<dbReference type="PROSITE" id="PS00859">
    <property type="entry name" value="GTP_CYCLOHYDROL_1_1"/>
    <property type="match status" value="1"/>
</dbReference>
<organism evidence="12 13">
    <name type="scientific">Ceratobasidium theobromae</name>
    <dbReference type="NCBI Taxonomy" id="1582974"/>
    <lineage>
        <taxon>Eukaryota</taxon>
        <taxon>Fungi</taxon>
        <taxon>Dikarya</taxon>
        <taxon>Basidiomycota</taxon>
        <taxon>Agaricomycotina</taxon>
        <taxon>Agaricomycetes</taxon>
        <taxon>Cantharellales</taxon>
        <taxon>Ceratobasidiaceae</taxon>
        <taxon>Ceratobasidium</taxon>
    </lineage>
</organism>
<evidence type="ECO:0000256" key="2">
    <source>
        <dbReference type="ARBA" id="ARBA00008085"/>
    </source>
</evidence>
<dbReference type="NCBIfam" id="NF006826">
    <property type="entry name" value="PRK09347.1-3"/>
    <property type="match status" value="1"/>
</dbReference>
<dbReference type="GO" id="GO:0008270">
    <property type="term" value="F:zinc ion binding"/>
    <property type="evidence" value="ECO:0007669"/>
    <property type="project" value="TreeGrafter"/>
</dbReference>
<evidence type="ECO:0000313" key="12">
    <source>
        <dbReference type="EMBL" id="KAB5594049.1"/>
    </source>
</evidence>
<dbReference type="SUPFAM" id="SSF55620">
    <property type="entry name" value="Tetrahydrobiopterin biosynthesis enzymes-like"/>
    <property type="match status" value="1"/>
</dbReference>
<evidence type="ECO:0000256" key="7">
    <source>
        <dbReference type="ARBA" id="ARBA00022909"/>
    </source>
</evidence>
<dbReference type="PANTHER" id="PTHR11109">
    <property type="entry name" value="GTP CYCLOHYDROLASE I"/>
    <property type="match status" value="1"/>
</dbReference>
<keyword evidence="7" id="KW-0289">Folate biosynthesis</keyword>
<evidence type="ECO:0000256" key="5">
    <source>
        <dbReference type="ARBA" id="ARBA00022741"/>
    </source>
</evidence>
<evidence type="ECO:0000256" key="9">
    <source>
        <dbReference type="ARBA" id="ARBA00030854"/>
    </source>
</evidence>
<dbReference type="EC" id="3.5.4.16" evidence="3"/>
<evidence type="ECO:0000256" key="3">
    <source>
        <dbReference type="ARBA" id="ARBA00012715"/>
    </source>
</evidence>
<dbReference type="Pfam" id="PF01227">
    <property type="entry name" value="GTP_cyclohydroI"/>
    <property type="match status" value="1"/>
</dbReference>
<feature type="domain" description="GTP cyclohydrolase I" evidence="11">
    <location>
        <begin position="103"/>
        <end position="246"/>
    </location>
</feature>
<comment type="function">
    <text evidence="10">GTP cyclohydrolase 1 is the first enzyme in the biosynthetic pathway leading to folic acid.</text>
</comment>
<dbReference type="Gene3D" id="1.10.286.10">
    <property type="match status" value="1"/>
</dbReference>
<dbReference type="InterPro" id="IPR001474">
    <property type="entry name" value="GTP_CycHdrlase_I"/>
</dbReference>
<comment type="caution">
    <text evidence="12">The sequence shown here is derived from an EMBL/GenBank/DDBJ whole genome shotgun (WGS) entry which is preliminary data.</text>
</comment>
<dbReference type="GO" id="GO:0046654">
    <property type="term" value="P:tetrahydrofolate biosynthetic process"/>
    <property type="evidence" value="ECO:0007669"/>
    <property type="project" value="InterPro"/>
</dbReference>